<accession>A0A2M6WTW4</accession>
<keyword evidence="5" id="KW-0694">RNA-binding</keyword>
<dbReference type="Gene3D" id="3.30.1490.10">
    <property type="match status" value="1"/>
</dbReference>
<organism evidence="6 7">
    <name type="scientific">Candidatus Falkowbacteria bacterium CG10_big_fil_rev_8_21_14_0_10_37_14</name>
    <dbReference type="NCBI Taxonomy" id="1974561"/>
    <lineage>
        <taxon>Bacteria</taxon>
        <taxon>Candidatus Falkowiibacteriota</taxon>
    </lineage>
</organism>
<name>A0A2M6WTW4_9BACT</name>
<dbReference type="Proteomes" id="UP000228533">
    <property type="component" value="Unassembled WGS sequence"/>
</dbReference>
<dbReference type="GO" id="GO:0005737">
    <property type="term" value="C:cytoplasm"/>
    <property type="evidence" value="ECO:0007669"/>
    <property type="project" value="UniProtKB-ARBA"/>
</dbReference>
<keyword evidence="3 5" id="KW-0687">Ribonucleoprotein</keyword>
<protein>
    <recommendedName>
        <fullName evidence="4 5">Small ribosomal subunit protein uS8</fullName>
    </recommendedName>
</protein>
<evidence type="ECO:0000313" key="7">
    <source>
        <dbReference type="Proteomes" id="UP000228533"/>
    </source>
</evidence>
<dbReference type="InterPro" id="IPR000630">
    <property type="entry name" value="Ribosomal_uS8"/>
</dbReference>
<dbReference type="HAMAP" id="MF_01302_B">
    <property type="entry name" value="Ribosomal_uS8_B"/>
    <property type="match status" value="1"/>
</dbReference>
<gene>
    <name evidence="5" type="primary">rpsH</name>
    <name evidence="6" type="ORF">COT94_01485</name>
</gene>
<keyword evidence="5" id="KW-0699">rRNA-binding</keyword>
<evidence type="ECO:0000256" key="5">
    <source>
        <dbReference type="HAMAP-Rule" id="MF_01302"/>
    </source>
</evidence>
<dbReference type="GO" id="GO:0019843">
    <property type="term" value="F:rRNA binding"/>
    <property type="evidence" value="ECO:0007669"/>
    <property type="project" value="UniProtKB-UniRule"/>
</dbReference>
<evidence type="ECO:0000256" key="2">
    <source>
        <dbReference type="ARBA" id="ARBA00022980"/>
    </source>
</evidence>
<dbReference type="GO" id="GO:1990904">
    <property type="term" value="C:ribonucleoprotein complex"/>
    <property type="evidence" value="ECO:0007669"/>
    <property type="project" value="UniProtKB-KW"/>
</dbReference>
<dbReference type="GO" id="GO:0006412">
    <property type="term" value="P:translation"/>
    <property type="evidence" value="ECO:0007669"/>
    <property type="project" value="UniProtKB-UniRule"/>
</dbReference>
<sequence>MTDPIADMLTRIRNASAIGKPEVVLPMSKIKFAIAKILEQNHWVEKVEKVESIVGQDFKIVLKYEAGRPAITSLTRISKPSRRVYADKYNLPRVLNNYGVAIISTSQGLMTNKEAGKKGMGGEVICEIY</sequence>
<reference evidence="7" key="1">
    <citation type="submission" date="2017-09" db="EMBL/GenBank/DDBJ databases">
        <title>Depth-based differentiation of microbial function through sediment-hosted aquifers and enrichment of novel symbionts in the deep terrestrial subsurface.</title>
        <authorList>
            <person name="Probst A.J."/>
            <person name="Ladd B."/>
            <person name="Jarett J.K."/>
            <person name="Geller-Mcgrath D.E."/>
            <person name="Sieber C.M.K."/>
            <person name="Emerson J.B."/>
            <person name="Anantharaman K."/>
            <person name="Thomas B.C."/>
            <person name="Malmstrom R."/>
            <person name="Stieglmeier M."/>
            <person name="Klingl A."/>
            <person name="Woyke T."/>
            <person name="Ryan C.M."/>
            <person name="Banfield J.F."/>
        </authorList>
    </citation>
    <scope>NUCLEOTIDE SEQUENCE [LARGE SCALE GENOMIC DNA]</scope>
</reference>
<dbReference type="Pfam" id="PF00410">
    <property type="entry name" value="Ribosomal_S8"/>
    <property type="match status" value="1"/>
</dbReference>
<dbReference type="PANTHER" id="PTHR11758">
    <property type="entry name" value="40S RIBOSOMAL PROTEIN S15A"/>
    <property type="match status" value="1"/>
</dbReference>
<comment type="subunit">
    <text evidence="5">Part of the 30S ribosomal subunit. Contacts proteins S5 and S12.</text>
</comment>
<dbReference type="FunFam" id="3.30.1490.10:FF:000001">
    <property type="entry name" value="30S ribosomal protein S8"/>
    <property type="match status" value="1"/>
</dbReference>
<comment type="similarity">
    <text evidence="1 5">Belongs to the universal ribosomal protein uS8 family.</text>
</comment>
<comment type="caution">
    <text evidence="6">The sequence shown here is derived from an EMBL/GenBank/DDBJ whole genome shotgun (WGS) entry which is preliminary data.</text>
</comment>
<evidence type="ECO:0000256" key="3">
    <source>
        <dbReference type="ARBA" id="ARBA00023274"/>
    </source>
</evidence>
<comment type="function">
    <text evidence="5">One of the primary rRNA binding proteins, it binds directly to 16S rRNA central domain where it helps coordinate assembly of the platform of the 30S subunit.</text>
</comment>
<dbReference type="SUPFAM" id="SSF56047">
    <property type="entry name" value="Ribosomal protein S8"/>
    <property type="match status" value="1"/>
</dbReference>
<dbReference type="NCBIfam" id="NF001109">
    <property type="entry name" value="PRK00136.1"/>
    <property type="match status" value="1"/>
</dbReference>
<evidence type="ECO:0000256" key="4">
    <source>
        <dbReference type="ARBA" id="ARBA00035258"/>
    </source>
</evidence>
<dbReference type="EMBL" id="PFAM01000009">
    <property type="protein sequence ID" value="PIT96234.1"/>
    <property type="molecule type" value="Genomic_DNA"/>
</dbReference>
<dbReference type="GO" id="GO:0005840">
    <property type="term" value="C:ribosome"/>
    <property type="evidence" value="ECO:0007669"/>
    <property type="project" value="UniProtKB-KW"/>
</dbReference>
<evidence type="ECO:0000313" key="6">
    <source>
        <dbReference type="EMBL" id="PIT96234.1"/>
    </source>
</evidence>
<evidence type="ECO:0000256" key="1">
    <source>
        <dbReference type="ARBA" id="ARBA00006471"/>
    </source>
</evidence>
<keyword evidence="2 5" id="KW-0689">Ribosomal protein</keyword>
<dbReference type="InterPro" id="IPR035987">
    <property type="entry name" value="Ribosomal_uS8_sf"/>
</dbReference>
<proteinExistence type="inferred from homology"/>
<dbReference type="GO" id="GO:0003735">
    <property type="term" value="F:structural constituent of ribosome"/>
    <property type="evidence" value="ECO:0007669"/>
    <property type="project" value="InterPro"/>
</dbReference>
<dbReference type="Gene3D" id="3.30.1370.30">
    <property type="match status" value="1"/>
</dbReference>
<dbReference type="AlphaFoldDB" id="A0A2M6WTW4"/>